<gene>
    <name evidence="2" type="ORF">Vbra_17102</name>
</gene>
<feature type="transmembrane region" description="Helical" evidence="1">
    <location>
        <begin position="12"/>
        <end position="31"/>
    </location>
</feature>
<keyword evidence="1" id="KW-1133">Transmembrane helix</keyword>
<keyword evidence="3" id="KW-1185">Reference proteome</keyword>
<evidence type="ECO:0000313" key="3">
    <source>
        <dbReference type="Proteomes" id="UP000041254"/>
    </source>
</evidence>
<proteinExistence type="predicted"/>
<feature type="transmembrane region" description="Helical" evidence="1">
    <location>
        <begin position="52"/>
        <end position="72"/>
    </location>
</feature>
<accession>A0A0G4G5D0</accession>
<dbReference type="AlphaFoldDB" id="A0A0G4G5D0"/>
<dbReference type="PhylomeDB" id="A0A0G4G5D0"/>
<protein>
    <submittedName>
        <fullName evidence="2">Uncharacterized protein</fullName>
    </submittedName>
</protein>
<dbReference type="EMBL" id="CDMY01000571">
    <property type="protein sequence ID" value="CEM23754.1"/>
    <property type="molecule type" value="Genomic_DNA"/>
</dbReference>
<dbReference type="Proteomes" id="UP000041254">
    <property type="component" value="Unassembled WGS sequence"/>
</dbReference>
<name>A0A0G4G5D0_VITBC</name>
<sequence length="396" mass="44170">MQPLRLLPWIQWSIKLLTVFVVPFPVIARSVERRVRSGLRAALAIGRHSFECGAALFGITVIYTAWCIAWLWSPPEEFSVQLGEKRFLDQLSGRALLIDVVIPWLFCIFTPVCLVIVCILIWSELMHKLLLIDDRVGYLLRVLYVIEEGGCWDRCVSLIHYLKNSSRFLPSLPIIITAYDLQQAGGRAGFSSRPQAVRQYSLFGHRLSIIGRRVGLIFANGRDYMGGSDPDPTRRPNVATKYTLRSRISSSSWSIRAAGWTLVCAPTSRTQAHSSLQLPASTSSRRTSYCTQGASGTAAAKRAPNVGGVTVRVPLQCFAILVDSRPHQVVHTRGRVGVREVVQRARLDEAARHGIEEGAINKGFNDHLGNADCEFGGWWKLGRIHERGQWVTLGIN</sequence>
<reference evidence="2 3" key="1">
    <citation type="submission" date="2014-11" db="EMBL/GenBank/DDBJ databases">
        <authorList>
            <person name="Zhu J."/>
            <person name="Qi W."/>
            <person name="Song R."/>
        </authorList>
    </citation>
    <scope>NUCLEOTIDE SEQUENCE [LARGE SCALE GENOMIC DNA]</scope>
</reference>
<organism evidence="2 3">
    <name type="scientific">Vitrella brassicaformis (strain CCMP3155)</name>
    <dbReference type="NCBI Taxonomy" id="1169540"/>
    <lineage>
        <taxon>Eukaryota</taxon>
        <taxon>Sar</taxon>
        <taxon>Alveolata</taxon>
        <taxon>Colpodellida</taxon>
        <taxon>Vitrellaceae</taxon>
        <taxon>Vitrella</taxon>
    </lineage>
</organism>
<keyword evidence="1" id="KW-0472">Membrane</keyword>
<feature type="transmembrane region" description="Helical" evidence="1">
    <location>
        <begin position="101"/>
        <end position="122"/>
    </location>
</feature>
<dbReference type="VEuPathDB" id="CryptoDB:Vbra_17102"/>
<keyword evidence="1" id="KW-0812">Transmembrane</keyword>
<dbReference type="InParanoid" id="A0A0G4G5D0"/>
<evidence type="ECO:0000313" key="2">
    <source>
        <dbReference type="EMBL" id="CEM23754.1"/>
    </source>
</evidence>
<evidence type="ECO:0000256" key="1">
    <source>
        <dbReference type="SAM" id="Phobius"/>
    </source>
</evidence>